<dbReference type="GO" id="GO:0001181">
    <property type="term" value="F:RNA polymerase I general transcription initiation factor activity"/>
    <property type="evidence" value="ECO:0007669"/>
    <property type="project" value="InterPro"/>
</dbReference>
<keyword evidence="6" id="KW-0479">Metal-binding</keyword>
<evidence type="ECO:0000313" key="18">
    <source>
        <dbReference type="Proteomes" id="UP001258017"/>
    </source>
</evidence>
<dbReference type="AlphaFoldDB" id="A0AAD9RDA1"/>
<keyword evidence="4" id="KW-0597">Phosphoprotein</keyword>
<organism evidence="17 18">
    <name type="scientific">Odynerus spinipes</name>
    <dbReference type="NCBI Taxonomy" id="1348599"/>
    <lineage>
        <taxon>Eukaryota</taxon>
        <taxon>Metazoa</taxon>
        <taxon>Ecdysozoa</taxon>
        <taxon>Arthropoda</taxon>
        <taxon>Hexapoda</taxon>
        <taxon>Insecta</taxon>
        <taxon>Pterygota</taxon>
        <taxon>Neoptera</taxon>
        <taxon>Endopterygota</taxon>
        <taxon>Hymenoptera</taxon>
        <taxon>Apocrita</taxon>
        <taxon>Aculeata</taxon>
        <taxon>Vespoidea</taxon>
        <taxon>Vespidae</taxon>
        <taxon>Eumeninae</taxon>
        <taxon>Odynerus</taxon>
    </lineage>
</organism>
<evidence type="ECO:0000256" key="12">
    <source>
        <dbReference type="ARBA" id="ARBA00023136"/>
    </source>
</evidence>
<keyword evidence="9" id="KW-0442">Lipid degradation</keyword>
<keyword evidence="8" id="KW-0106">Calcium</keyword>
<evidence type="ECO:0000256" key="14">
    <source>
        <dbReference type="ARBA" id="ARBA00026104"/>
    </source>
</evidence>
<protein>
    <recommendedName>
        <fullName evidence="14">sn-1-specific diacylglycerol lipase</fullName>
        <ecNumber evidence="14">3.1.1.116</ecNumber>
    </recommendedName>
</protein>
<evidence type="ECO:0000256" key="6">
    <source>
        <dbReference type="ARBA" id="ARBA00022723"/>
    </source>
</evidence>
<keyword evidence="12 15" id="KW-0472">Membrane</keyword>
<gene>
    <name evidence="17" type="ORF">KPH14_005516</name>
</gene>
<evidence type="ECO:0000256" key="1">
    <source>
        <dbReference type="ARBA" id="ARBA00001913"/>
    </source>
</evidence>
<evidence type="ECO:0000256" key="4">
    <source>
        <dbReference type="ARBA" id="ARBA00022553"/>
    </source>
</evidence>
<dbReference type="Pfam" id="PF01764">
    <property type="entry name" value="Lipase_3"/>
    <property type="match status" value="1"/>
</dbReference>
<dbReference type="GO" id="GO:0019369">
    <property type="term" value="P:arachidonate metabolic process"/>
    <property type="evidence" value="ECO:0007669"/>
    <property type="project" value="TreeGrafter"/>
</dbReference>
<dbReference type="Pfam" id="PF05327">
    <property type="entry name" value="RRN3"/>
    <property type="match status" value="2"/>
</dbReference>
<evidence type="ECO:0000256" key="7">
    <source>
        <dbReference type="ARBA" id="ARBA00022801"/>
    </source>
</evidence>
<dbReference type="PANTHER" id="PTHR45792">
    <property type="entry name" value="DIACYLGLYCEROL LIPASE HOMOLOG-RELATED"/>
    <property type="match status" value="1"/>
</dbReference>
<accession>A0AAD9RDA1</accession>
<dbReference type="PANTHER" id="PTHR45792:SF2">
    <property type="entry name" value="DIACYLGLYCEROL LIPASE-BETA"/>
    <property type="match status" value="1"/>
</dbReference>
<feature type="domain" description="Fungal lipase-type" evidence="16">
    <location>
        <begin position="371"/>
        <end position="500"/>
    </location>
</feature>
<evidence type="ECO:0000256" key="15">
    <source>
        <dbReference type="SAM" id="Phobius"/>
    </source>
</evidence>
<dbReference type="GO" id="GO:0046340">
    <property type="term" value="P:diacylglycerol catabolic process"/>
    <property type="evidence" value="ECO:0007669"/>
    <property type="project" value="TreeGrafter"/>
</dbReference>
<dbReference type="SUPFAM" id="SSF53474">
    <property type="entry name" value="alpha/beta-Hydrolases"/>
    <property type="match status" value="1"/>
</dbReference>
<comment type="caution">
    <text evidence="17">The sequence shown here is derived from an EMBL/GenBank/DDBJ whole genome shotgun (WGS) entry which is preliminary data.</text>
</comment>
<dbReference type="GO" id="GO:0046872">
    <property type="term" value="F:metal ion binding"/>
    <property type="evidence" value="ECO:0007669"/>
    <property type="project" value="UniProtKB-KW"/>
</dbReference>
<evidence type="ECO:0000256" key="2">
    <source>
        <dbReference type="ARBA" id="ARBA00004651"/>
    </source>
</evidence>
<feature type="transmembrane region" description="Helical" evidence="15">
    <location>
        <begin position="56"/>
        <end position="79"/>
    </location>
</feature>
<keyword evidence="18" id="KW-1185">Reference proteome</keyword>
<dbReference type="EMBL" id="JAIFRP010004405">
    <property type="protein sequence ID" value="KAK2576891.1"/>
    <property type="molecule type" value="Genomic_DNA"/>
</dbReference>
<sequence>MPALKLFGRKWLAATDDLVYPGLFEIVIRLTWSILVGIGCAKYYESTWKCRAGGDLVRVYLLGEMVILGVIIILTFFIIKYSSKGSIIDTHARRYVEPLLTIKIFMILPEINWNILGTMWIFSKSMDCEMEQYTMSVVEALVFFDWILIGLTIFGLALVFDPLGSLSLRKEKLEDSIEHGKISRIWRRRFKFLWWMRKDESANETFQQVAGLLSAVFRGTDLVPSDIMAGFILLRVRRKREIHELKRLNLYFRPKYTVDARLIFTDTPSWMSLENAHHFLKLSVASYGWLFVVYQHLCTACFRLIPNLTCCGCFRKKRKVILDDNCCFCGLSGVKHISKLPDDDILFASFKNHLCEIPFYVVADHKTSSIVIVIRGSLSLRDIITDLAAAADTFECDGLPPGSMAHKGMILGAKAILKQLDHHKVLEMAFNTYPTYTLTLTGHSLGAGLSSLLGIMLRPRYPNLRVYAFSTPAGVLSRDAAKVTEEFVLTVGLGDDFAMRLTVNSAEDLRTSLIVTLEACRLPKYRVVLNGFGYALHGVPERDLNKTWKNNDIFNSLLGRSPLLMESENANNVENRILTRDIVRRRFSKVRLYNAGRILHLARCKDTSIDANSNKKKKEIKYEMRWAQPEEFMEMLIMPRMLLDHLPENLEAAVAKIIFLQELNNMSVVSSRVSSVSSILKSPGIRSQLAKQSNRVYFKLPKNIKTILFNYEAHNGIKDYDDLICMLKNPNVKDSDLVDFLSEARQCVSLLGPVHKSFIEVLLQINWTDRSPEVISIYKSFLEDLICVQVYHGKCIIDKLVEQFKPAEDDSIEWEAGEYRTKDIDKLNHIHDVLSKILKIVPMSSKLLLQSVRARFPYIIHGTHAHEVYMHALLQLLDYAPQLRSDILSLIINRLMVLDVNIPRSKANTEDVLMEDNECDDILDDDTDKNDKNKEDAKVLHPIAHTLDVCMEQILNFKISVVEAFLDWLWKKTTDPNMPQVLRHTSVSYIASLVATASFVSSGLVKIVQSKLAKWIHSYIDMQENSDYVSDDPRDHPIFYSVCQALFFIVTVRHKDFIDTKSSMMCLHELDLPKIITCKLNPLKSCQSDIVHSFADISRTYQLAYCYTIIENNVRCHLPVIHDTNSLGYMLDSFLPFSTYTLNRSGERLKLLFYDYSVSNDRRPMNDHKNSIAEFIME</sequence>
<feature type="transmembrane region" description="Helical" evidence="15">
    <location>
        <begin position="142"/>
        <end position="160"/>
    </location>
</feature>
<evidence type="ECO:0000256" key="3">
    <source>
        <dbReference type="ARBA" id="ARBA00022475"/>
    </source>
</evidence>
<dbReference type="Gene3D" id="3.40.50.1820">
    <property type="entry name" value="alpha/beta hydrolase"/>
    <property type="match status" value="1"/>
</dbReference>
<dbReference type="GO" id="GO:0006361">
    <property type="term" value="P:transcription initiation at RNA polymerase I promoter"/>
    <property type="evidence" value="ECO:0007669"/>
    <property type="project" value="InterPro"/>
</dbReference>
<dbReference type="GO" id="GO:0005737">
    <property type="term" value="C:cytoplasm"/>
    <property type="evidence" value="ECO:0007669"/>
    <property type="project" value="TreeGrafter"/>
</dbReference>
<reference evidence="17" key="2">
    <citation type="journal article" date="2023" name="Commun. Biol.">
        <title>Intrasexual cuticular hydrocarbon dimorphism in a wasp sheds light on hydrocarbon biosynthesis genes in Hymenoptera.</title>
        <authorList>
            <person name="Moris V.C."/>
            <person name="Podsiadlowski L."/>
            <person name="Martin S."/>
            <person name="Oeyen J.P."/>
            <person name="Donath A."/>
            <person name="Petersen M."/>
            <person name="Wilbrandt J."/>
            <person name="Misof B."/>
            <person name="Liedtke D."/>
            <person name="Thamm M."/>
            <person name="Scheiner R."/>
            <person name="Schmitt T."/>
            <person name="Niehuis O."/>
        </authorList>
    </citation>
    <scope>NUCLEOTIDE SEQUENCE</scope>
    <source>
        <strain evidence="17">GBR_01_08_01A</strain>
    </source>
</reference>
<evidence type="ECO:0000256" key="9">
    <source>
        <dbReference type="ARBA" id="ARBA00022963"/>
    </source>
</evidence>
<keyword evidence="3" id="KW-1003">Cell membrane</keyword>
<comment type="cofactor">
    <cofactor evidence="1">
        <name>Ca(2+)</name>
        <dbReference type="ChEBI" id="CHEBI:29108"/>
    </cofactor>
</comment>
<comment type="subcellular location">
    <subcellularLocation>
        <location evidence="2">Cell membrane</location>
        <topology evidence="2">Multi-pass membrane protein</topology>
    </subcellularLocation>
</comment>
<dbReference type="GO" id="GO:0004806">
    <property type="term" value="F:triacylglycerol lipase activity"/>
    <property type="evidence" value="ECO:0007669"/>
    <property type="project" value="TreeGrafter"/>
</dbReference>
<dbReference type="InterPro" id="IPR007991">
    <property type="entry name" value="RNA_pol_I_trans_ini_fac_RRN3"/>
</dbReference>
<evidence type="ECO:0000256" key="11">
    <source>
        <dbReference type="ARBA" id="ARBA00023098"/>
    </source>
</evidence>
<evidence type="ECO:0000256" key="10">
    <source>
        <dbReference type="ARBA" id="ARBA00022989"/>
    </source>
</evidence>
<reference evidence="17" key="1">
    <citation type="submission" date="2021-08" db="EMBL/GenBank/DDBJ databases">
        <authorList>
            <person name="Misof B."/>
            <person name="Oliver O."/>
            <person name="Podsiadlowski L."/>
            <person name="Donath A."/>
            <person name="Peters R."/>
            <person name="Mayer C."/>
            <person name="Rust J."/>
            <person name="Gunkel S."/>
            <person name="Lesny P."/>
            <person name="Martin S."/>
            <person name="Oeyen J.P."/>
            <person name="Petersen M."/>
            <person name="Panagiotis P."/>
            <person name="Wilbrandt J."/>
            <person name="Tanja T."/>
        </authorList>
    </citation>
    <scope>NUCLEOTIDE SEQUENCE</scope>
    <source>
        <strain evidence="17">GBR_01_08_01A</strain>
        <tissue evidence="17">Thorax + abdomen</tissue>
    </source>
</reference>
<evidence type="ECO:0000256" key="13">
    <source>
        <dbReference type="ARBA" id="ARBA00024531"/>
    </source>
</evidence>
<feature type="transmembrane region" description="Helical" evidence="15">
    <location>
        <begin position="26"/>
        <end position="44"/>
    </location>
</feature>
<dbReference type="InterPro" id="IPR029058">
    <property type="entry name" value="AB_hydrolase_fold"/>
</dbReference>
<comment type="catalytic activity">
    <reaction evidence="13">
        <text>a 1,2-diacyl-sn-glycerol + H2O = a 2-acylglycerol + a fatty acid + H(+)</text>
        <dbReference type="Rhea" id="RHEA:33275"/>
        <dbReference type="ChEBI" id="CHEBI:15377"/>
        <dbReference type="ChEBI" id="CHEBI:15378"/>
        <dbReference type="ChEBI" id="CHEBI:17389"/>
        <dbReference type="ChEBI" id="CHEBI:17815"/>
        <dbReference type="ChEBI" id="CHEBI:28868"/>
        <dbReference type="EC" id="3.1.1.116"/>
    </reaction>
    <physiologicalReaction direction="left-to-right" evidence="13">
        <dbReference type="Rhea" id="RHEA:33276"/>
    </physiologicalReaction>
</comment>
<evidence type="ECO:0000256" key="5">
    <source>
        <dbReference type="ARBA" id="ARBA00022692"/>
    </source>
</evidence>
<dbReference type="GO" id="GO:0005886">
    <property type="term" value="C:plasma membrane"/>
    <property type="evidence" value="ECO:0007669"/>
    <property type="project" value="UniProtKB-SubCell"/>
</dbReference>
<dbReference type="Proteomes" id="UP001258017">
    <property type="component" value="Unassembled WGS sequence"/>
</dbReference>
<keyword evidence="5 15" id="KW-0812">Transmembrane</keyword>
<dbReference type="InterPro" id="IPR052214">
    <property type="entry name" value="DAG_Lipase-Related"/>
</dbReference>
<dbReference type="CDD" id="cd00519">
    <property type="entry name" value="Lipase_3"/>
    <property type="match status" value="1"/>
</dbReference>
<dbReference type="GO" id="GO:0022008">
    <property type="term" value="P:neurogenesis"/>
    <property type="evidence" value="ECO:0007669"/>
    <property type="project" value="TreeGrafter"/>
</dbReference>
<proteinExistence type="predicted"/>
<keyword evidence="11" id="KW-0443">Lipid metabolism</keyword>
<keyword evidence="10 15" id="KW-1133">Transmembrane helix</keyword>
<evidence type="ECO:0000256" key="8">
    <source>
        <dbReference type="ARBA" id="ARBA00022837"/>
    </source>
</evidence>
<name>A0AAD9RDA1_9HYME</name>
<feature type="transmembrane region" description="Helical" evidence="15">
    <location>
        <begin position="100"/>
        <end position="122"/>
    </location>
</feature>
<dbReference type="EC" id="3.1.1.116" evidence="14"/>
<keyword evidence="7" id="KW-0378">Hydrolase</keyword>
<dbReference type="InterPro" id="IPR002921">
    <property type="entry name" value="Fungal_lipase-type"/>
</dbReference>
<evidence type="ECO:0000259" key="16">
    <source>
        <dbReference type="Pfam" id="PF01764"/>
    </source>
</evidence>
<evidence type="ECO:0000313" key="17">
    <source>
        <dbReference type="EMBL" id="KAK2576891.1"/>
    </source>
</evidence>